<dbReference type="Proteomes" id="UP000019854">
    <property type="component" value="Unassembled WGS sequence"/>
</dbReference>
<name>A0A829PSU9_9MYCO</name>
<dbReference type="EMBL" id="JAOX01000001">
    <property type="protein sequence ID" value="ETZ90275.1"/>
    <property type="molecule type" value="Genomic_DNA"/>
</dbReference>
<feature type="compositionally biased region" description="Low complexity" evidence="1">
    <location>
        <begin position="115"/>
        <end position="126"/>
    </location>
</feature>
<dbReference type="AlphaFoldDB" id="A0A829PSU9"/>
<gene>
    <name evidence="2" type="ORF">L829_3857</name>
</gene>
<feature type="compositionally biased region" description="Basic residues" evidence="1">
    <location>
        <begin position="127"/>
        <end position="138"/>
    </location>
</feature>
<sequence length="138" mass="14136">MELPVGVHHVDPDATAAHTCDEGAQGGGGAPAPTDHLSEIVGVDVNLHGAAATVRHQVNADIIGVVDDSSHQVLDGIDHNRTHLRSYSLAASADSAAGSSAGASASAASAFSSFLGPSSFSAGWPRRWGRRRPRPGRR</sequence>
<feature type="region of interest" description="Disordered" evidence="1">
    <location>
        <begin position="115"/>
        <end position="138"/>
    </location>
</feature>
<proteinExistence type="predicted"/>
<protein>
    <submittedName>
        <fullName evidence="2">Uncharacterized protein</fullName>
    </submittedName>
</protein>
<accession>A0A829PSU9</accession>
<evidence type="ECO:0000313" key="3">
    <source>
        <dbReference type="Proteomes" id="UP000019854"/>
    </source>
</evidence>
<evidence type="ECO:0000313" key="2">
    <source>
        <dbReference type="EMBL" id="ETZ90275.1"/>
    </source>
</evidence>
<evidence type="ECO:0000256" key="1">
    <source>
        <dbReference type="SAM" id="MobiDB-lite"/>
    </source>
</evidence>
<organism evidence="2 3">
    <name type="scientific">Mycobacteroides abscessus MAB_030201_1075</name>
    <dbReference type="NCBI Taxonomy" id="1335410"/>
    <lineage>
        <taxon>Bacteria</taxon>
        <taxon>Bacillati</taxon>
        <taxon>Actinomycetota</taxon>
        <taxon>Actinomycetes</taxon>
        <taxon>Mycobacteriales</taxon>
        <taxon>Mycobacteriaceae</taxon>
        <taxon>Mycobacteroides</taxon>
        <taxon>Mycobacteroides abscessus</taxon>
    </lineage>
</organism>
<reference evidence="2 3" key="1">
    <citation type="submission" date="2014-01" db="EMBL/GenBank/DDBJ databases">
        <authorList>
            <person name="Zelazny A."/>
            <person name="Olivier K."/>
            <person name="Sampaio E.P."/>
            <person name="Holland S.M."/>
            <person name="Tallon L.J."/>
            <person name="Sadzewicz L.K."/>
            <person name="Sengamalay N."/>
            <person name="Fraser C.M."/>
            <person name="Hine E."/>
            <person name="Shefchek K.A."/>
            <person name="Das S.P."/>
            <person name="Shallom S.J."/>
            <person name="Agrawal S."/>
            <person name="Tettelin H."/>
        </authorList>
    </citation>
    <scope>NUCLEOTIDE SEQUENCE [LARGE SCALE GENOMIC DNA]</scope>
    <source>
        <strain evidence="2 3">MAB_030201_1075</strain>
    </source>
</reference>
<comment type="caution">
    <text evidence="2">The sequence shown here is derived from an EMBL/GenBank/DDBJ whole genome shotgun (WGS) entry which is preliminary data.</text>
</comment>